<evidence type="ECO:0000313" key="1">
    <source>
        <dbReference type="EMBL" id="KAI4296643.1"/>
    </source>
</evidence>
<organism evidence="1 2">
    <name type="scientific">Bauhinia variegata</name>
    <name type="common">Purple orchid tree</name>
    <name type="synonym">Phanera variegata</name>
    <dbReference type="NCBI Taxonomy" id="167791"/>
    <lineage>
        <taxon>Eukaryota</taxon>
        <taxon>Viridiplantae</taxon>
        <taxon>Streptophyta</taxon>
        <taxon>Embryophyta</taxon>
        <taxon>Tracheophyta</taxon>
        <taxon>Spermatophyta</taxon>
        <taxon>Magnoliopsida</taxon>
        <taxon>eudicotyledons</taxon>
        <taxon>Gunneridae</taxon>
        <taxon>Pentapetalae</taxon>
        <taxon>rosids</taxon>
        <taxon>fabids</taxon>
        <taxon>Fabales</taxon>
        <taxon>Fabaceae</taxon>
        <taxon>Cercidoideae</taxon>
        <taxon>Cercideae</taxon>
        <taxon>Bauhiniinae</taxon>
        <taxon>Bauhinia</taxon>
    </lineage>
</organism>
<evidence type="ECO:0000313" key="2">
    <source>
        <dbReference type="Proteomes" id="UP000828941"/>
    </source>
</evidence>
<keyword evidence="2" id="KW-1185">Reference proteome</keyword>
<sequence length="150" mass="14885">MKTTAILIFLTLLLTATSLSVGTRPASGKPSPADPVRQNKGNHDNNNGGMGGFFGPGGGFNIPGLGNGFGSGILGGGYGSGYGGPTGGHSKGGVVRPTVVCKERGPCYQKKVTCPARCFSSFSRSGKGYGAGGGGGSCTVDCKKRCTASC</sequence>
<gene>
    <name evidence="1" type="ORF">L6164_036587</name>
</gene>
<reference evidence="1 2" key="1">
    <citation type="journal article" date="2022" name="DNA Res.">
        <title>Chromosomal-level genome assembly of the orchid tree Bauhinia variegata (Leguminosae; Cercidoideae) supports the allotetraploid origin hypothesis of Bauhinia.</title>
        <authorList>
            <person name="Zhong Y."/>
            <person name="Chen Y."/>
            <person name="Zheng D."/>
            <person name="Pang J."/>
            <person name="Liu Y."/>
            <person name="Luo S."/>
            <person name="Meng S."/>
            <person name="Qian L."/>
            <person name="Wei D."/>
            <person name="Dai S."/>
            <person name="Zhou R."/>
        </authorList>
    </citation>
    <scope>NUCLEOTIDE SEQUENCE [LARGE SCALE GENOMIC DNA]</scope>
    <source>
        <strain evidence="1">BV-YZ2020</strain>
    </source>
</reference>
<dbReference type="Proteomes" id="UP000828941">
    <property type="component" value="Chromosome 14"/>
</dbReference>
<comment type="caution">
    <text evidence="1">The sequence shown here is derived from an EMBL/GenBank/DDBJ whole genome shotgun (WGS) entry which is preliminary data.</text>
</comment>
<name>A0ACB9KHH3_BAUVA</name>
<accession>A0ACB9KHH3</accession>
<proteinExistence type="predicted"/>
<protein>
    <submittedName>
        <fullName evidence="1">Uncharacterized protein</fullName>
    </submittedName>
</protein>
<dbReference type="EMBL" id="CM039439">
    <property type="protein sequence ID" value="KAI4296643.1"/>
    <property type="molecule type" value="Genomic_DNA"/>
</dbReference>